<dbReference type="PANTHER" id="PTHR46929:SF4">
    <property type="entry name" value="MYB_SANT-LIKE DOMAIN-CONTAINING PROTEIN"/>
    <property type="match status" value="1"/>
</dbReference>
<evidence type="ECO:0000313" key="1">
    <source>
        <dbReference type="EMBL" id="KAJ0214276.1"/>
    </source>
</evidence>
<dbReference type="EMBL" id="NBSK02000004">
    <property type="protein sequence ID" value="KAJ0214276.1"/>
    <property type="molecule type" value="Genomic_DNA"/>
</dbReference>
<organism evidence="1 2">
    <name type="scientific">Lactuca sativa</name>
    <name type="common">Garden lettuce</name>
    <dbReference type="NCBI Taxonomy" id="4236"/>
    <lineage>
        <taxon>Eukaryota</taxon>
        <taxon>Viridiplantae</taxon>
        <taxon>Streptophyta</taxon>
        <taxon>Embryophyta</taxon>
        <taxon>Tracheophyta</taxon>
        <taxon>Spermatophyta</taxon>
        <taxon>Magnoliopsida</taxon>
        <taxon>eudicotyledons</taxon>
        <taxon>Gunneridae</taxon>
        <taxon>Pentapetalae</taxon>
        <taxon>asterids</taxon>
        <taxon>campanulids</taxon>
        <taxon>Asterales</taxon>
        <taxon>Asteraceae</taxon>
        <taxon>Cichorioideae</taxon>
        <taxon>Cichorieae</taxon>
        <taxon>Lactucinae</taxon>
        <taxon>Lactuca</taxon>
    </lineage>
</organism>
<accession>A0A9R1VX73</accession>
<proteinExistence type="predicted"/>
<keyword evidence="2" id="KW-1185">Reference proteome</keyword>
<gene>
    <name evidence="1" type="ORF">LSAT_V11C400180800</name>
</gene>
<comment type="caution">
    <text evidence="1">The sequence shown here is derived from an EMBL/GenBank/DDBJ whole genome shotgun (WGS) entry which is preliminary data.</text>
</comment>
<evidence type="ECO:0000313" key="2">
    <source>
        <dbReference type="Proteomes" id="UP000235145"/>
    </source>
</evidence>
<dbReference type="AlphaFoldDB" id="A0A9R1VX73"/>
<name>A0A9R1VX73_LACSA</name>
<dbReference type="Proteomes" id="UP000235145">
    <property type="component" value="Unassembled WGS sequence"/>
</dbReference>
<dbReference type="PANTHER" id="PTHR46929">
    <property type="entry name" value="EXPRESSED PROTEIN"/>
    <property type="match status" value="1"/>
</dbReference>
<sequence>MFHGISMSGFDDQVWDNLIKTKREAVILKTKMVPNFNKMLALFARDGASGENAKIAKEKNAQLSKTVDIKVESIAEVDDLLASNDGTLENHHIDGDEDDIQVVSPTCFSPKQNSSAKKCKSKKRKFVDEIEPELEPETFETKIMNVVACG</sequence>
<reference evidence="1 2" key="1">
    <citation type="journal article" date="2017" name="Nat. Commun.">
        <title>Genome assembly with in vitro proximity ligation data and whole-genome triplication in lettuce.</title>
        <authorList>
            <person name="Reyes-Chin-Wo S."/>
            <person name="Wang Z."/>
            <person name="Yang X."/>
            <person name="Kozik A."/>
            <person name="Arikit S."/>
            <person name="Song C."/>
            <person name="Xia L."/>
            <person name="Froenicke L."/>
            <person name="Lavelle D.O."/>
            <person name="Truco M.J."/>
            <person name="Xia R."/>
            <person name="Zhu S."/>
            <person name="Xu C."/>
            <person name="Xu H."/>
            <person name="Xu X."/>
            <person name="Cox K."/>
            <person name="Korf I."/>
            <person name="Meyers B.C."/>
            <person name="Michelmore R.W."/>
        </authorList>
    </citation>
    <scope>NUCLEOTIDE SEQUENCE [LARGE SCALE GENOMIC DNA]</scope>
    <source>
        <strain evidence="2">cv. Salinas</strain>
        <tissue evidence="1">Seedlings</tissue>
    </source>
</reference>
<protein>
    <submittedName>
        <fullName evidence="1">Uncharacterized protein</fullName>
    </submittedName>
</protein>